<evidence type="ECO:0000256" key="1">
    <source>
        <dbReference type="ARBA" id="ARBA00000642"/>
    </source>
</evidence>
<dbReference type="GO" id="GO:0006094">
    <property type="term" value="P:gluconeogenesis"/>
    <property type="evidence" value="ECO:0007669"/>
    <property type="project" value="TreeGrafter"/>
</dbReference>
<evidence type="ECO:0000256" key="6">
    <source>
        <dbReference type="ARBA" id="ARBA00016471"/>
    </source>
</evidence>
<dbReference type="CDD" id="cd00318">
    <property type="entry name" value="Phosphoglycerate_kinase"/>
    <property type="match status" value="1"/>
</dbReference>
<dbReference type="EC" id="2.7.2.3" evidence="5 13"/>
<dbReference type="EMBL" id="BKAJ01000262">
    <property type="protein sequence ID" value="GEP61838.1"/>
    <property type="molecule type" value="Genomic_DNA"/>
</dbReference>
<evidence type="ECO:0000256" key="11">
    <source>
        <dbReference type="ARBA" id="ARBA00022840"/>
    </source>
</evidence>
<evidence type="ECO:0000256" key="8">
    <source>
        <dbReference type="ARBA" id="ARBA00022679"/>
    </source>
</evidence>
<protein>
    <recommendedName>
        <fullName evidence="6 13">Phosphoglycerate kinase</fullName>
        <ecNumber evidence="5 13">2.7.2.3</ecNumber>
    </recommendedName>
</protein>
<accession>A0A512NS95</accession>
<dbReference type="RefSeq" id="WP_147157123.1">
    <property type="nucleotide sequence ID" value="NZ_BKAJ01000262.1"/>
</dbReference>
<comment type="subunit">
    <text evidence="4 13">Monomer.</text>
</comment>
<keyword evidence="8 13" id="KW-0808">Transferase</keyword>
<organism evidence="17 18">
    <name type="scientific">Reyranella soli</name>
    <dbReference type="NCBI Taxonomy" id="1230389"/>
    <lineage>
        <taxon>Bacteria</taxon>
        <taxon>Pseudomonadati</taxon>
        <taxon>Pseudomonadota</taxon>
        <taxon>Alphaproteobacteria</taxon>
        <taxon>Hyphomicrobiales</taxon>
        <taxon>Reyranellaceae</taxon>
        <taxon>Reyranella</taxon>
    </lineage>
</organism>
<evidence type="ECO:0000256" key="5">
    <source>
        <dbReference type="ARBA" id="ARBA00013061"/>
    </source>
</evidence>
<evidence type="ECO:0000256" key="9">
    <source>
        <dbReference type="ARBA" id="ARBA00022741"/>
    </source>
</evidence>
<dbReference type="FunFam" id="3.40.50.1260:FF:000031">
    <property type="entry name" value="Phosphoglycerate kinase 1"/>
    <property type="match status" value="1"/>
</dbReference>
<feature type="binding site" evidence="13 14">
    <location>
        <begin position="24"/>
        <end position="26"/>
    </location>
    <ligand>
        <name>substrate</name>
    </ligand>
</feature>
<dbReference type="GO" id="GO:0004618">
    <property type="term" value="F:phosphoglycerate kinase activity"/>
    <property type="evidence" value="ECO:0007669"/>
    <property type="project" value="UniProtKB-UniRule"/>
</dbReference>
<dbReference type="GO" id="GO:0005524">
    <property type="term" value="F:ATP binding"/>
    <property type="evidence" value="ECO:0007669"/>
    <property type="project" value="UniProtKB-KW"/>
</dbReference>
<feature type="binding site" evidence="13 14">
    <location>
        <begin position="62"/>
        <end position="65"/>
    </location>
    <ligand>
        <name>substrate</name>
    </ligand>
</feature>
<feature type="binding site" evidence="14">
    <location>
        <position position="154"/>
    </location>
    <ligand>
        <name>(2R)-3-phosphoglycerate</name>
        <dbReference type="ChEBI" id="CHEBI:58272"/>
    </ligand>
</feature>
<dbReference type="GO" id="GO:0005829">
    <property type="term" value="C:cytosol"/>
    <property type="evidence" value="ECO:0007669"/>
    <property type="project" value="TreeGrafter"/>
</dbReference>
<dbReference type="PIRSF" id="PIRSF000724">
    <property type="entry name" value="Pgk"/>
    <property type="match status" value="1"/>
</dbReference>
<dbReference type="GO" id="GO:0006096">
    <property type="term" value="P:glycolytic process"/>
    <property type="evidence" value="ECO:0007669"/>
    <property type="project" value="UniProtKB-UniRule"/>
</dbReference>
<comment type="caution">
    <text evidence="13">Lacks conserved residue(s) required for the propagation of feature annotation.</text>
</comment>
<comment type="caution">
    <text evidence="17">The sequence shown here is derived from an EMBL/GenBank/DDBJ whole genome shotgun (WGS) entry which is preliminary data.</text>
</comment>
<dbReference type="InterPro" id="IPR015911">
    <property type="entry name" value="Phosphoglycerate_kinase_CS"/>
</dbReference>
<proteinExistence type="inferred from homology"/>
<comment type="subcellular location">
    <subcellularLocation>
        <location evidence="13">Cytoplasm</location>
    </subcellularLocation>
</comment>
<evidence type="ECO:0000256" key="4">
    <source>
        <dbReference type="ARBA" id="ARBA00011245"/>
    </source>
</evidence>
<evidence type="ECO:0000256" key="10">
    <source>
        <dbReference type="ARBA" id="ARBA00022777"/>
    </source>
</evidence>
<dbReference type="HAMAP" id="MF_00145">
    <property type="entry name" value="Phosphoglyc_kinase"/>
    <property type="match status" value="1"/>
</dbReference>
<feature type="binding site" evidence="13 15">
    <location>
        <position position="326"/>
    </location>
    <ligand>
        <name>ATP</name>
        <dbReference type="ChEBI" id="CHEBI:30616"/>
    </ligand>
</feature>
<dbReference type="Gene3D" id="3.40.50.1260">
    <property type="entry name" value="Phosphoglycerate kinase, N-terminal domain"/>
    <property type="match status" value="2"/>
</dbReference>
<feature type="binding site" evidence="13">
    <location>
        <position position="39"/>
    </location>
    <ligand>
        <name>substrate</name>
    </ligand>
</feature>
<feature type="binding site" evidence="14">
    <location>
        <position position="121"/>
    </location>
    <ligand>
        <name>(2R)-3-phosphoglycerate</name>
        <dbReference type="ChEBI" id="CHEBI:58272"/>
    </ligand>
</feature>
<dbReference type="PRINTS" id="PR00477">
    <property type="entry name" value="PHGLYCKINASE"/>
</dbReference>
<dbReference type="Pfam" id="PF00162">
    <property type="entry name" value="PGK"/>
    <property type="match status" value="1"/>
</dbReference>
<evidence type="ECO:0000256" key="3">
    <source>
        <dbReference type="ARBA" id="ARBA00008982"/>
    </source>
</evidence>
<comment type="pathway">
    <text evidence="2 13">Carbohydrate degradation; glycolysis; pyruvate from D-glyceraldehyde 3-phosphate: step 2/5.</text>
</comment>
<feature type="binding site" evidence="13">
    <location>
        <position position="121"/>
    </location>
    <ligand>
        <name>substrate</name>
    </ligand>
</feature>
<dbReference type="UniPathway" id="UPA00109">
    <property type="reaction ID" value="UER00185"/>
</dbReference>
<dbReference type="FunFam" id="3.40.50.1260:FF:000006">
    <property type="entry name" value="Phosphoglycerate kinase"/>
    <property type="match status" value="1"/>
</dbReference>
<dbReference type="Proteomes" id="UP000321058">
    <property type="component" value="Unassembled WGS sequence"/>
</dbReference>
<evidence type="ECO:0000256" key="12">
    <source>
        <dbReference type="ARBA" id="ARBA00023152"/>
    </source>
</evidence>
<keyword evidence="11 13" id="KW-0067">ATP-binding</keyword>
<evidence type="ECO:0000256" key="2">
    <source>
        <dbReference type="ARBA" id="ARBA00004838"/>
    </source>
</evidence>
<dbReference type="GO" id="GO:0043531">
    <property type="term" value="F:ADP binding"/>
    <property type="evidence" value="ECO:0007669"/>
    <property type="project" value="TreeGrafter"/>
</dbReference>
<dbReference type="OrthoDB" id="9808460at2"/>
<comment type="catalytic activity">
    <reaction evidence="1 13 16">
        <text>(2R)-3-phosphoglycerate + ATP = (2R)-3-phospho-glyceroyl phosphate + ADP</text>
        <dbReference type="Rhea" id="RHEA:14801"/>
        <dbReference type="ChEBI" id="CHEBI:30616"/>
        <dbReference type="ChEBI" id="CHEBI:57604"/>
        <dbReference type="ChEBI" id="CHEBI:58272"/>
        <dbReference type="ChEBI" id="CHEBI:456216"/>
        <dbReference type="EC" id="2.7.2.3"/>
    </reaction>
</comment>
<evidence type="ECO:0000313" key="18">
    <source>
        <dbReference type="Proteomes" id="UP000321058"/>
    </source>
</evidence>
<dbReference type="PANTHER" id="PTHR11406:SF23">
    <property type="entry name" value="PHOSPHOGLYCERATE KINASE 1, CHLOROPLASTIC-RELATED"/>
    <property type="match status" value="1"/>
</dbReference>
<evidence type="ECO:0000256" key="15">
    <source>
        <dbReference type="PIRSR" id="PIRSR000724-2"/>
    </source>
</evidence>
<keyword evidence="10 13" id="KW-0418">Kinase</keyword>
<dbReference type="InterPro" id="IPR015824">
    <property type="entry name" value="Phosphoglycerate_kinase_N"/>
</dbReference>
<dbReference type="InterPro" id="IPR001576">
    <property type="entry name" value="Phosphoglycerate_kinase"/>
</dbReference>
<dbReference type="PROSITE" id="PS00111">
    <property type="entry name" value="PGLYCERATE_KINASE"/>
    <property type="match status" value="1"/>
</dbReference>
<evidence type="ECO:0000256" key="13">
    <source>
        <dbReference type="HAMAP-Rule" id="MF_00145"/>
    </source>
</evidence>
<feature type="binding site" evidence="13 15">
    <location>
        <position position="204"/>
    </location>
    <ligand>
        <name>ATP</name>
        <dbReference type="ChEBI" id="CHEBI:30616"/>
    </ligand>
</feature>
<evidence type="ECO:0000256" key="16">
    <source>
        <dbReference type="RuleBase" id="RU000532"/>
    </source>
</evidence>
<comment type="similarity">
    <text evidence="3 13 16">Belongs to the phosphoglycerate kinase family.</text>
</comment>
<feature type="binding site" evidence="13">
    <location>
        <position position="154"/>
    </location>
    <ligand>
        <name>substrate</name>
    </ligand>
</feature>
<dbReference type="AlphaFoldDB" id="A0A512NS95"/>
<keyword evidence="18" id="KW-1185">Reference proteome</keyword>
<feature type="binding site" evidence="13 15">
    <location>
        <begin position="356"/>
        <end position="359"/>
    </location>
    <ligand>
        <name>ATP</name>
        <dbReference type="ChEBI" id="CHEBI:30616"/>
    </ligand>
</feature>
<evidence type="ECO:0000313" key="17">
    <source>
        <dbReference type="EMBL" id="GEP61838.1"/>
    </source>
</evidence>
<sequence>MPQSTFKTIDSIDVSGKRVLVRVDLNVPMKNGKVTDATRIERAAPTLSELAAKGAKVIVLSHFGRPDGKRVPEMSLKPLVEPLSQALGKPVAFADDCIGPLAEEAVRVLKPGEVLLLENLRFHKEEEKNDAGFIDKLSVLGDAYVNDAFSAAHRAHASTEGLANRLPAAAGRLMQAELEALDKALGNPKRPVCAVVGGAKVSTKLDLLGNLVGKVGKLIIGGGMANTFLAAQGIKIGKSLAEKDLADTAREIMAKAKAANCEILLPVDVVVAAEFKAGAPSQVVDAKACPDDQMILDVGPKSVAVYVKQVAKCATLVWNGPLGAFEIKPFDNGTVTLARAVAEQTGAKKLLSVAGGGDTVAALAAAGVEEKFSYVSTAGGAFLEWMEGKTLPGVAALIRAA</sequence>
<gene>
    <name evidence="13 17" type="primary">pgk</name>
    <name evidence="17" type="ORF">RSO01_90040</name>
</gene>
<keyword evidence="12 13" id="KW-0324">Glycolysis</keyword>
<dbReference type="SUPFAM" id="SSF53748">
    <property type="entry name" value="Phosphoglycerate kinase"/>
    <property type="match status" value="1"/>
</dbReference>
<reference evidence="17 18" key="1">
    <citation type="submission" date="2019-07" db="EMBL/GenBank/DDBJ databases">
        <title>Whole genome shotgun sequence of Reyranella soli NBRC 108950.</title>
        <authorList>
            <person name="Hosoyama A."/>
            <person name="Uohara A."/>
            <person name="Ohji S."/>
            <person name="Ichikawa N."/>
        </authorList>
    </citation>
    <scope>NUCLEOTIDE SEQUENCE [LARGE SCALE GENOMIC DNA]</scope>
    <source>
        <strain evidence="17 18">NBRC 108950</strain>
    </source>
</reference>
<dbReference type="InterPro" id="IPR036043">
    <property type="entry name" value="Phosphoglycerate_kinase_sf"/>
</dbReference>
<dbReference type="PANTHER" id="PTHR11406">
    <property type="entry name" value="PHOSPHOGLYCERATE KINASE"/>
    <property type="match status" value="1"/>
</dbReference>
<keyword evidence="9 13" id="KW-0547">Nucleotide-binding</keyword>
<feature type="binding site" evidence="14">
    <location>
        <position position="39"/>
    </location>
    <ligand>
        <name>(2R)-3-phosphoglycerate</name>
        <dbReference type="ChEBI" id="CHEBI:58272"/>
    </ligand>
</feature>
<evidence type="ECO:0000256" key="7">
    <source>
        <dbReference type="ARBA" id="ARBA00022490"/>
    </source>
</evidence>
<evidence type="ECO:0000256" key="14">
    <source>
        <dbReference type="PIRSR" id="PIRSR000724-1"/>
    </source>
</evidence>
<keyword evidence="7 13" id="KW-0963">Cytoplasm</keyword>
<name>A0A512NS95_9HYPH</name>